<accession>A0A0G0FDE2</accession>
<dbReference type="Proteomes" id="UP000034448">
    <property type="component" value="Unassembled WGS sequence"/>
</dbReference>
<sequence length="193" mass="21679">MQILNMRRITNFQFVCKANFLKEKPIFKIIFCLLISLFIIHYSLFTPVVYAQDTRCDLNTLSSHEQALCNLNQGLLPSEIAAVKPVEKNLFEKFLDSLGSLFGFAIKHFEVFSPRAEVQSKSDLPTINCGDEASKEADLVQQAAEDLGKRDCPGDYNADLPSEVQKETKDVKGIEQLEAKSLFPEGINPFGDK</sequence>
<reference evidence="2 3" key="1">
    <citation type="journal article" date="2015" name="Nature">
        <title>rRNA introns, odd ribosomes, and small enigmatic genomes across a large radiation of phyla.</title>
        <authorList>
            <person name="Brown C.T."/>
            <person name="Hug L.A."/>
            <person name="Thomas B.C."/>
            <person name="Sharon I."/>
            <person name="Castelle C.J."/>
            <person name="Singh A."/>
            <person name="Wilkins M.J."/>
            <person name="Williams K.H."/>
            <person name="Banfield J.F."/>
        </authorList>
    </citation>
    <scope>NUCLEOTIDE SEQUENCE [LARGE SCALE GENOMIC DNA]</scope>
</reference>
<proteinExistence type="predicted"/>
<dbReference type="AlphaFoldDB" id="A0A0G0FDE2"/>
<dbReference type="EMBL" id="LBSJ01000007">
    <property type="protein sequence ID" value="KKQ15977.1"/>
    <property type="molecule type" value="Genomic_DNA"/>
</dbReference>
<evidence type="ECO:0000313" key="2">
    <source>
        <dbReference type="EMBL" id="KKQ15977.1"/>
    </source>
</evidence>
<comment type="caution">
    <text evidence="2">The sequence shown here is derived from an EMBL/GenBank/DDBJ whole genome shotgun (WGS) entry which is preliminary data.</text>
</comment>
<organism evidence="2 3">
    <name type="scientific">Candidatus Daviesbacteria bacterium GW2011_GWA1_36_8</name>
    <dbReference type="NCBI Taxonomy" id="1618417"/>
    <lineage>
        <taxon>Bacteria</taxon>
        <taxon>Candidatus Daviesiibacteriota</taxon>
    </lineage>
</organism>
<protein>
    <submittedName>
        <fullName evidence="2">Uncharacterized protein</fullName>
    </submittedName>
</protein>
<evidence type="ECO:0000256" key="1">
    <source>
        <dbReference type="SAM" id="MobiDB-lite"/>
    </source>
</evidence>
<feature type="region of interest" description="Disordered" evidence="1">
    <location>
        <begin position="140"/>
        <end position="170"/>
    </location>
</feature>
<gene>
    <name evidence="2" type="ORF">US28_C0007G0068</name>
</gene>
<evidence type="ECO:0000313" key="3">
    <source>
        <dbReference type="Proteomes" id="UP000034448"/>
    </source>
</evidence>
<name>A0A0G0FDE2_9BACT</name>